<feature type="region of interest" description="Disordered" evidence="1">
    <location>
        <begin position="78"/>
        <end position="123"/>
    </location>
</feature>
<feature type="compositionally biased region" description="Polar residues" evidence="1">
    <location>
        <begin position="10"/>
        <end position="23"/>
    </location>
</feature>
<proteinExistence type="predicted"/>
<protein>
    <submittedName>
        <fullName evidence="2">Uncharacterized protein</fullName>
    </submittedName>
</protein>
<dbReference type="Proteomes" id="UP000324748">
    <property type="component" value="Unassembled WGS sequence"/>
</dbReference>
<comment type="caution">
    <text evidence="2">The sequence shown here is derived from an EMBL/GenBank/DDBJ whole genome shotgun (WGS) entry which is preliminary data.</text>
</comment>
<evidence type="ECO:0000313" key="5">
    <source>
        <dbReference type="Proteomes" id="UP000325313"/>
    </source>
</evidence>
<dbReference type="PANTHER" id="PTHR48287">
    <property type="entry name" value="ARM REPEAT SUPERFAMILY PROTEIN"/>
    <property type="match status" value="1"/>
</dbReference>
<dbReference type="Proteomes" id="UP000325313">
    <property type="component" value="Unassembled WGS sequence"/>
</dbReference>
<dbReference type="InterPro" id="IPR052087">
    <property type="entry name" value="RRP12"/>
</dbReference>
<dbReference type="PANTHER" id="PTHR48287:SF1">
    <property type="entry name" value="ARM REPEAT SUPERFAMILY PROTEIN"/>
    <property type="match status" value="1"/>
</dbReference>
<feature type="compositionally biased region" description="Basic residues" evidence="1">
    <location>
        <begin position="86"/>
        <end position="97"/>
    </location>
</feature>
<keyword evidence="4" id="KW-1185">Reference proteome</keyword>
<dbReference type="EMBL" id="VDEP01000071">
    <property type="protein sequence ID" value="KAA1133687.1"/>
    <property type="molecule type" value="Genomic_DNA"/>
</dbReference>
<evidence type="ECO:0000313" key="3">
    <source>
        <dbReference type="EMBL" id="KAA1133687.1"/>
    </source>
</evidence>
<sequence>MIIDEKESSQNKSTKNGNDESTNAFLEAVHGADGFRRDARGNVKANKKRKLDQDVVDRLEQDEEQQLDIQDAVHGLQITDDQKTGSTHKKKKTKRVKEKLGSEFKAKKAGGGDKVKRNKDGQEVSPFAYLPLQSLYSKKKLKVTKTLNITGKVKGSASHSKSLPFI</sequence>
<name>A0A5B0MZI8_PUCGR</name>
<dbReference type="EMBL" id="VSWC01000119">
    <property type="protein sequence ID" value="KAA1082421.1"/>
    <property type="molecule type" value="Genomic_DNA"/>
</dbReference>
<evidence type="ECO:0000313" key="4">
    <source>
        <dbReference type="Proteomes" id="UP000324748"/>
    </source>
</evidence>
<organism evidence="2 4">
    <name type="scientific">Puccinia graminis f. sp. tritici</name>
    <dbReference type="NCBI Taxonomy" id="56615"/>
    <lineage>
        <taxon>Eukaryota</taxon>
        <taxon>Fungi</taxon>
        <taxon>Dikarya</taxon>
        <taxon>Basidiomycota</taxon>
        <taxon>Pucciniomycotina</taxon>
        <taxon>Pucciniomycetes</taxon>
        <taxon>Pucciniales</taxon>
        <taxon>Pucciniaceae</taxon>
        <taxon>Puccinia</taxon>
    </lineage>
</organism>
<gene>
    <name evidence="2" type="ORF">PGT21_002647</name>
    <name evidence="3" type="ORF">PGTUg99_031357</name>
</gene>
<feature type="compositionally biased region" description="Basic and acidic residues" evidence="1">
    <location>
        <begin position="98"/>
        <end position="122"/>
    </location>
</feature>
<accession>A0A5B0MZI8</accession>
<feature type="region of interest" description="Disordered" evidence="1">
    <location>
        <begin position="1"/>
        <end position="23"/>
    </location>
</feature>
<dbReference type="AlphaFoldDB" id="A0A5B0MZI8"/>
<evidence type="ECO:0000256" key="1">
    <source>
        <dbReference type="SAM" id="MobiDB-lite"/>
    </source>
</evidence>
<reference evidence="4 5" key="1">
    <citation type="submission" date="2019-05" db="EMBL/GenBank/DDBJ databases">
        <title>Emergence of the Ug99 lineage of the wheat stem rust pathogen through somatic hybridization.</title>
        <authorList>
            <person name="Li F."/>
            <person name="Upadhyaya N.M."/>
            <person name="Sperschneider J."/>
            <person name="Matny O."/>
            <person name="Nguyen-Phuc H."/>
            <person name="Mago R."/>
            <person name="Raley C."/>
            <person name="Miller M.E."/>
            <person name="Silverstein K.A.T."/>
            <person name="Henningsen E."/>
            <person name="Hirsch C.D."/>
            <person name="Visser B."/>
            <person name="Pretorius Z.A."/>
            <person name="Steffenson B.J."/>
            <person name="Schwessinger B."/>
            <person name="Dodds P.N."/>
            <person name="Figueroa M."/>
        </authorList>
    </citation>
    <scope>NUCLEOTIDE SEQUENCE [LARGE SCALE GENOMIC DNA]</scope>
    <source>
        <strain evidence="2">21-0</strain>
        <strain evidence="3 5">Ug99</strain>
    </source>
</reference>
<evidence type="ECO:0000313" key="2">
    <source>
        <dbReference type="EMBL" id="KAA1082421.1"/>
    </source>
</evidence>